<dbReference type="EMBL" id="JASAOG010000064">
    <property type="protein sequence ID" value="KAK0056070.1"/>
    <property type="molecule type" value="Genomic_DNA"/>
</dbReference>
<accession>A0AAD8BM26</accession>
<dbReference type="Proteomes" id="UP001233172">
    <property type="component" value="Unassembled WGS sequence"/>
</dbReference>
<gene>
    <name evidence="2" type="ORF">Bpfe_002068</name>
    <name evidence="1" type="ORF">Bpfe_014471</name>
</gene>
<reference evidence="1" key="1">
    <citation type="journal article" date="2023" name="PLoS Negl. Trop. Dis.">
        <title>A genome sequence for Biomphalaria pfeifferi, the major vector snail for the human-infecting parasite Schistosoma mansoni.</title>
        <authorList>
            <person name="Bu L."/>
            <person name="Lu L."/>
            <person name="Laidemitt M.R."/>
            <person name="Zhang S.M."/>
            <person name="Mutuku M."/>
            <person name="Mkoji G."/>
            <person name="Steinauer M."/>
            <person name="Loker E.S."/>
        </authorList>
    </citation>
    <scope>NUCLEOTIDE SEQUENCE</scope>
    <source>
        <strain evidence="1">KasaAsao</strain>
    </source>
</reference>
<dbReference type="EMBL" id="JASAOG010000005">
    <property type="protein sequence ID" value="KAK0068133.1"/>
    <property type="molecule type" value="Genomic_DNA"/>
</dbReference>
<organism evidence="1 3">
    <name type="scientific">Biomphalaria pfeifferi</name>
    <name type="common">Bloodfluke planorb</name>
    <name type="synonym">Freshwater snail</name>
    <dbReference type="NCBI Taxonomy" id="112525"/>
    <lineage>
        <taxon>Eukaryota</taxon>
        <taxon>Metazoa</taxon>
        <taxon>Spiralia</taxon>
        <taxon>Lophotrochozoa</taxon>
        <taxon>Mollusca</taxon>
        <taxon>Gastropoda</taxon>
        <taxon>Heterobranchia</taxon>
        <taxon>Euthyneura</taxon>
        <taxon>Panpulmonata</taxon>
        <taxon>Hygrophila</taxon>
        <taxon>Lymnaeoidea</taxon>
        <taxon>Planorbidae</taxon>
        <taxon>Biomphalaria</taxon>
    </lineage>
</organism>
<evidence type="ECO:0000313" key="3">
    <source>
        <dbReference type="Proteomes" id="UP001233172"/>
    </source>
</evidence>
<keyword evidence="3" id="KW-1185">Reference proteome</keyword>
<sequence>MISKAEMLTAHYQSLAKSDYDDSHKVQNVLTPSSRQYTDDLGKDWLPSSLPLQVYQYPQRDKTLPIKPLYATSIRDGFLK</sequence>
<evidence type="ECO:0000313" key="1">
    <source>
        <dbReference type="EMBL" id="KAK0056070.1"/>
    </source>
</evidence>
<dbReference type="AlphaFoldDB" id="A0AAD8BM26"/>
<comment type="caution">
    <text evidence="1">The sequence shown here is derived from an EMBL/GenBank/DDBJ whole genome shotgun (WGS) entry which is preliminary data.</text>
</comment>
<evidence type="ECO:0000313" key="2">
    <source>
        <dbReference type="EMBL" id="KAK0068133.1"/>
    </source>
</evidence>
<reference evidence="1" key="2">
    <citation type="submission" date="2023-04" db="EMBL/GenBank/DDBJ databases">
        <authorList>
            <person name="Bu L."/>
            <person name="Lu L."/>
            <person name="Laidemitt M.R."/>
            <person name="Zhang S.M."/>
            <person name="Mutuku M."/>
            <person name="Mkoji G."/>
            <person name="Steinauer M."/>
            <person name="Loker E.S."/>
        </authorList>
    </citation>
    <scope>NUCLEOTIDE SEQUENCE</scope>
    <source>
        <strain evidence="1">KasaAsao</strain>
        <tissue evidence="1">Whole Snail</tissue>
    </source>
</reference>
<name>A0AAD8BM26_BIOPF</name>
<proteinExistence type="predicted"/>
<protein>
    <submittedName>
        <fullName evidence="1">Uncharacterized protein</fullName>
    </submittedName>
</protein>